<dbReference type="STRING" id="1094619.G4ZKV4"/>
<feature type="signal peptide" evidence="4">
    <location>
        <begin position="1"/>
        <end position="23"/>
    </location>
</feature>
<protein>
    <recommendedName>
        <fullName evidence="5">Expansin-like EG45 domain-containing protein</fullName>
    </recommendedName>
</protein>
<dbReference type="PANTHER" id="PTHR31836:SF21">
    <property type="entry name" value="EXPANSIN-LIKE PROTEIN 7"/>
    <property type="match status" value="1"/>
</dbReference>
<feature type="region of interest" description="Disordered" evidence="2">
    <location>
        <begin position="231"/>
        <end position="314"/>
    </location>
</feature>
<feature type="compositionally biased region" description="Low complexity" evidence="2">
    <location>
        <begin position="448"/>
        <end position="493"/>
    </location>
</feature>
<name>G4ZKV4_PHYSP</name>
<reference evidence="6 7" key="1">
    <citation type="journal article" date="2006" name="Science">
        <title>Phytophthora genome sequences uncover evolutionary origins and mechanisms of pathogenesis.</title>
        <authorList>
            <person name="Tyler B.M."/>
            <person name="Tripathy S."/>
            <person name="Zhang X."/>
            <person name="Dehal P."/>
            <person name="Jiang R.H."/>
            <person name="Aerts A."/>
            <person name="Arredondo F.D."/>
            <person name="Baxter L."/>
            <person name="Bensasson D."/>
            <person name="Beynon J.L."/>
            <person name="Chapman J."/>
            <person name="Damasceno C.M."/>
            <person name="Dorrance A.E."/>
            <person name="Dou D."/>
            <person name="Dickerman A.W."/>
            <person name="Dubchak I.L."/>
            <person name="Garbelotto M."/>
            <person name="Gijzen M."/>
            <person name="Gordon S.G."/>
            <person name="Govers F."/>
            <person name="Grunwald N.J."/>
            <person name="Huang W."/>
            <person name="Ivors K.L."/>
            <person name="Jones R.W."/>
            <person name="Kamoun S."/>
            <person name="Krampis K."/>
            <person name="Lamour K.H."/>
            <person name="Lee M.K."/>
            <person name="McDonald W.H."/>
            <person name="Medina M."/>
            <person name="Meijer H.J."/>
            <person name="Nordberg E.K."/>
            <person name="Maclean D.J."/>
            <person name="Ospina-Giraldo M.D."/>
            <person name="Morris P.F."/>
            <person name="Phuntumart V."/>
            <person name="Putnam N.H."/>
            <person name="Rash S."/>
            <person name="Rose J.K."/>
            <person name="Sakihama Y."/>
            <person name="Salamov A.A."/>
            <person name="Savidor A."/>
            <person name="Scheuring C.F."/>
            <person name="Smith B.M."/>
            <person name="Sobral B.W."/>
            <person name="Terry A."/>
            <person name="Torto-Alalibo T.A."/>
            <person name="Win J."/>
            <person name="Xu Z."/>
            <person name="Zhang H."/>
            <person name="Grigoriev I.V."/>
            <person name="Rokhsar D.S."/>
            <person name="Boore J.L."/>
        </authorList>
    </citation>
    <scope>NUCLEOTIDE SEQUENCE [LARGE SCALE GENOMIC DNA]</scope>
    <source>
        <strain evidence="6 7">P6497</strain>
    </source>
</reference>
<dbReference type="Proteomes" id="UP000002640">
    <property type="component" value="Unassembled WGS sequence"/>
</dbReference>
<feature type="region of interest" description="Disordered" evidence="2">
    <location>
        <begin position="326"/>
        <end position="369"/>
    </location>
</feature>
<feature type="domain" description="Expansin-like EG45" evidence="5">
    <location>
        <begin position="38"/>
        <end position="137"/>
    </location>
</feature>
<organism evidence="6 7">
    <name type="scientific">Phytophthora sojae (strain P6497)</name>
    <name type="common">Soybean stem and root rot agent</name>
    <name type="synonym">Phytophthora megasperma f. sp. glycines</name>
    <dbReference type="NCBI Taxonomy" id="1094619"/>
    <lineage>
        <taxon>Eukaryota</taxon>
        <taxon>Sar</taxon>
        <taxon>Stramenopiles</taxon>
        <taxon>Oomycota</taxon>
        <taxon>Peronosporomycetes</taxon>
        <taxon>Peronosporales</taxon>
        <taxon>Peronosporaceae</taxon>
        <taxon>Phytophthora</taxon>
    </lineage>
</organism>
<feature type="compositionally biased region" description="Low complexity" evidence="2">
    <location>
        <begin position="251"/>
        <end position="273"/>
    </location>
</feature>
<keyword evidence="3" id="KW-0472">Membrane</keyword>
<dbReference type="PANTHER" id="PTHR31836">
    <property type="match status" value="1"/>
</dbReference>
<sequence>MHSNTRFRLVLLASAAAFSTASAYSGYGTVYGPIEPSGGNCNLQSYPKEAVTNYAALNRVQWDSTMNCGRCAKVWCTDAQCENPSSSSEIVYIIDQCPGCEEGDLDLSPSVFEAITGMEYTKLKIEWDYVTCPSTGSNRIQYCLKEGSSGHWAAIQPTHMSAGVDSVLINDRPTTMVASSYYFLLTTETDQLPLPDISNLKITMTSIAGEVIEDVVSFANAKCVEVDSQFTASGSIQTEPETTSVSSTKNAPTEASTDAPTDAPTEAPTEAPTTAPPTDAPTSIPPTESPTSAAPTKAPTPAPPTEVPTSAVPTEPLATVAPTEAPVMSSYNPTDAQTSASPTNSPTSAYPTEVATKAPSSEALASVIPTGTRASAVQESTAASESSASVDQAGVVSTDASTSSAQASATASSSASVDHAGVVSTDSPVGAVHVSAASMETPTSASQTNVATAAPSTTAANAATSAPSVAPTDAPANAAASSSSSHSSADNTVIGGPTESISTQESSGSGPTIIISVFAVLGCLFVIVVFVMYIVIKKKQQLNELLGQEKTSDVSRYSCESDFQTNIPMDEHLAFPYAAAATPQPVSSTSI</sequence>
<keyword evidence="1 4" id="KW-0732">Signal</keyword>
<dbReference type="Gene3D" id="2.60.40.760">
    <property type="entry name" value="Expansin, cellulose-binding-like domain"/>
    <property type="match status" value="1"/>
</dbReference>
<feature type="region of interest" description="Disordered" evidence="2">
    <location>
        <begin position="440"/>
        <end position="508"/>
    </location>
</feature>
<dbReference type="SUPFAM" id="SSF50685">
    <property type="entry name" value="Barwin-like endoglucanases"/>
    <property type="match status" value="1"/>
</dbReference>
<keyword evidence="3" id="KW-0812">Transmembrane</keyword>
<dbReference type="OMA" id="YSAECDH"/>
<accession>G4ZKV4</accession>
<feature type="chain" id="PRO_5003472299" description="Expansin-like EG45 domain-containing protein" evidence="4">
    <location>
        <begin position="24"/>
        <end position="591"/>
    </location>
</feature>
<evidence type="ECO:0000259" key="5">
    <source>
        <dbReference type="PROSITE" id="PS50842"/>
    </source>
</evidence>
<dbReference type="InterPro" id="IPR036908">
    <property type="entry name" value="RlpA-like_sf"/>
</dbReference>
<feature type="compositionally biased region" description="Pro residues" evidence="2">
    <location>
        <begin position="274"/>
        <end position="288"/>
    </location>
</feature>
<dbReference type="GeneID" id="20638330"/>
<dbReference type="CDD" id="cd22271">
    <property type="entry name" value="DPBB_EXP_N-like"/>
    <property type="match status" value="1"/>
</dbReference>
<keyword evidence="7" id="KW-1185">Reference proteome</keyword>
<proteinExistence type="predicted"/>
<dbReference type="Gene3D" id="2.40.40.10">
    <property type="entry name" value="RlpA-like domain"/>
    <property type="match status" value="1"/>
</dbReference>
<dbReference type="SMR" id="G4ZKV4"/>
<dbReference type="KEGG" id="psoj:PHYSODRAFT_252991"/>
<feature type="compositionally biased region" description="Low complexity" evidence="2">
    <location>
        <begin position="336"/>
        <end position="352"/>
    </location>
</feature>
<evidence type="ECO:0000256" key="2">
    <source>
        <dbReference type="SAM" id="MobiDB-lite"/>
    </source>
</evidence>
<feature type="compositionally biased region" description="Polar residues" evidence="2">
    <location>
        <begin position="231"/>
        <end position="250"/>
    </location>
</feature>
<dbReference type="InterPro" id="IPR036749">
    <property type="entry name" value="Expansin_CBD_sf"/>
</dbReference>
<dbReference type="InParanoid" id="G4ZKV4"/>
<dbReference type="RefSeq" id="XP_009528299.1">
    <property type="nucleotide sequence ID" value="XM_009530004.1"/>
</dbReference>
<evidence type="ECO:0000256" key="3">
    <source>
        <dbReference type="SAM" id="Phobius"/>
    </source>
</evidence>
<evidence type="ECO:0000256" key="4">
    <source>
        <dbReference type="SAM" id="SignalP"/>
    </source>
</evidence>
<evidence type="ECO:0000313" key="6">
    <source>
        <dbReference type="EMBL" id="EGZ14550.1"/>
    </source>
</evidence>
<dbReference type="InterPro" id="IPR051477">
    <property type="entry name" value="Expansin_CellWall"/>
</dbReference>
<dbReference type="AlphaFoldDB" id="G4ZKV4"/>
<evidence type="ECO:0000313" key="7">
    <source>
        <dbReference type="Proteomes" id="UP000002640"/>
    </source>
</evidence>
<dbReference type="EMBL" id="JH159155">
    <property type="protein sequence ID" value="EGZ14550.1"/>
    <property type="molecule type" value="Genomic_DNA"/>
</dbReference>
<evidence type="ECO:0000256" key="1">
    <source>
        <dbReference type="ARBA" id="ARBA00022729"/>
    </source>
</evidence>
<feature type="transmembrane region" description="Helical" evidence="3">
    <location>
        <begin position="513"/>
        <end position="536"/>
    </location>
</feature>
<feature type="compositionally biased region" description="Polar residues" evidence="2">
    <location>
        <begin position="499"/>
        <end position="508"/>
    </location>
</feature>
<keyword evidence="3" id="KW-1133">Transmembrane helix</keyword>
<gene>
    <name evidence="6" type="ORF">PHYSODRAFT_252991</name>
</gene>
<dbReference type="InterPro" id="IPR007112">
    <property type="entry name" value="Expansin/allergen_DPBB_dom"/>
</dbReference>
<dbReference type="PROSITE" id="PS50842">
    <property type="entry name" value="EXPANSIN_EG45"/>
    <property type="match status" value="1"/>
</dbReference>